<dbReference type="Pfam" id="PF01979">
    <property type="entry name" value="Amidohydro_1"/>
    <property type="match status" value="1"/>
</dbReference>
<evidence type="ECO:0000256" key="5">
    <source>
        <dbReference type="ARBA" id="ARBA00022833"/>
    </source>
</evidence>
<dbReference type="SUPFAM" id="SSF51556">
    <property type="entry name" value="Metallo-dependent hydrolases"/>
    <property type="match status" value="1"/>
</dbReference>
<evidence type="ECO:0000256" key="2">
    <source>
        <dbReference type="ARBA" id="ARBA00006745"/>
    </source>
</evidence>
<dbReference type="Gene3D" id="2.30.40.10">
    <property type="entry name" value="Urease, subunit C, domain 1"/>
    <property type="match status" value="1"/>
</dbReference>
<evidence type="ECO:0000313" key="10">
    <source>
        <dbReference type="EMBL" id="PVH97024.1"/>
    </source>
</evidence>
<evidence type="ECO:0000256" key="3">
    <source>
        <dbReference type="ARBA" id="ARBA00022723"/>
    </source>
</evidence>
<dbReference type="EC" id="3.5.4.3" evidence="8"/>
<dbReference type="FunFam" id="3.20.20.140:FF:000022">
    <property type="entry name" value="Guanine deaminase"/>
    <property type="match status" value="1"/>
</dbReference>
<accession>A0A2V1DIU2</accession>
<dbReference type="InterPro" id="IPR051607">
    <property type="entry name" value="Metallo-dep_hydrolases"/>
</dbReference>
<evidence type="ECO:0000256" key="8">
    <source>
        <dbReference type="RuleBase" id="RU366009"/>
    </source>
</evidence>
<dbReference type="EMBL" id="KZ805447">
    <property type="protein sequence ID" value="PVH97024.1"/>
    <property type="molecule type" value="Genomic_DNA"/>
</dbReference>
<comment type="catalytic activity">
    <reaction evidence="6 8">
        <text>guanine + H2O + H(+) = xanthine + NH4(+)</text>
        <dbReference type="Rhea" id="RHEA:14665"/>
        <dbReference type="ChEBI" id="CHEBI:15377"/>
        <dbReference type="ChEBI" id="CHEBI:15378"/>
        <dbReference type="ChEBI" id="CHEBI:16235"/>
        <dbReference type="ChEBI" id="CHEBI:17712"/>
        <dbReference type="ChEBI" id="CHEBI:28938"/>
        <dbReference type="EC" id="3.5.4.3"/>
    </reaction>
</comment>
<comment type="pathway">
    <text evidence="1 8">Purine metabolism; guanine degradation; xanthine from guanine: step 1/1.</text>
</comment>
<evidence type="ECO:0000256" key="4">
    <source>
        <dbReference type="ARBA" id="ARBA00022801"/>
    </source>
</evidence>
<evidence type="ECO:0000256" key="7">
    <source>
        <dbReference type="ARBA" id="ARBA00056079"/>
    </source>
</evidence>
<name>A0A2V1DIU2_9PLEO</name>
<keyword evidence="4 8" id="KW-0378">Hydrolase</keyword>
<organism evidence="10 11">
    <name type="scientific">Periconia macrospinosa</name>
    <dbReference type="NCBI Taxonomy" id="97972"/>
    <lineage>
        <taxon>Eukaryota</taxon>
        <taxon>Fungi</taxon>
        <taxon>Dikarya</taxon>
        <taxon>Ascomycota</taxon>
        <taxon>Pezizomycotina</taxon>
        <taxon>Dothideomycetes</taxon>
        <taxon>Pleosporomycetidae</taxon>
        <taxon>Pleosporales</taxon>
        <taxon>Massarineae</taxon>
        <taxon>Periconiaceae</taxon>
        <taxon>Periconia</taxon>
    </lineage>
</organism>
<dbReference type="NCBIfam" id="TIGR02967">
    <property type="entry name" value="guan_deamin"/>
    <property type="match status" value="1"/>
</dbReference>
<evidence type="ECO:0000256" key="6">
    <source>
        <dbReference type="ARBA" id="ARBA00051148"/>
    </source>
</evidence>
<dbReference type="InterPro" id="IPR032466">
    <property type="entry name" value="Metal_Hydrolase"/>
</dbReference>
<dbReference type="Gene3D" id="3.20.20.140">
    <property type="entry name" value="Metal-dependent hydrolases"/>
    <property type="match status" value="1"/>
</dbReference>
<feature type="domain" description="Amidohydrolase-related" evidence="9">
    <location>
        <begin position="77"/>
        <end position="463"/>
    </location>
</feature>
<evidence type="ECO:0000259" key="9">
    <source>
        <dbReference type="Pfam" id="PF01979"/>
    </source>
</evidence>
<keyword evidence="5 8" id="KW-0862">Zinc</keyword>
<evidence type="ECO:0000313" key="11">
    <source>
        <dbReference type="Proteomes" id="UP000244855"/>
    </source>
</evidence>
<keyword evidence="11" id="KW-1185">Reference proteome</keyword>
<dbReference type="UniPathway" id="UPA00603">
    <property type="reaction ID" value="UER00660"/>
</dbReference>
<dbReference type="GO" id="GO:0006147">
    <property type="term" value="P:guanine catabolic process"/>
    <property type="evidence" value="ECO:0007669"/>
    <property type="project" value="UniProtKB-UniRule"/>
</dbReference>
<dbReference type="InterPro" id="IPR011059">
    <property type="entry name" value="Metal-dep_hydrolase_composite"/>
</dbReference>
<dbReference type="AlphaFoldDB" id="A0A2V1DIU2"/>
<dbReference type="GO" id="GO:0008892">
    <property type="term" value="F:guanine deaminase activity"/>
    <property type="evidence" value="ECO:0007669"/>
    <property type="project" value="UniProtKB-UniRule"/>
</dbReference>
<dbReference type="InterPro" id="IPR006680">
    <property type="entry name" value="Amidohydro-rel"/>
</dbReference>
<dbReference type="InterPro" id="IPR014311">
    <property type="entry name" value="Guanine_deaminase"/>
</dbReference>
<dbReference type="PANTHER" id="PTHR11271:SF6">
    <property type="entry name" value="GUANINE DEAMINASE"/>
    <property type="match status" value="1"/>
</dbReference>
<evidence type="ECO:0000256" key="1">
    <source>
        <dbReference type="ARBA" id="ARBA00004984"/>
    </source>
</evidence>
<dbReference type="GO" id="GO:0005829">
    <property type="term" value="C:cytosol"/>
    <property type="evidence" value="ECO:0007669"/>
    <property type="project" value="TreeGrafter"/>
</dbReference>
<dbReference type="Proteomes" id="UP000244855">
    <property type="component" value="Unassembled WGS sequence"/>
</dbReference>
<comment type="similarity">
    <text evidence="2 8">Belongs to the metallo-dependent hydrolases superfamily. ATZ/TRZ family.</text>
</comment>
<gene>
    <name evidence="10" type="ORF">DM02DRAFT_534006</name>
</gene>
<reference evidence="10 11" key="1">
    <citation type="journal article" date="2018" name="Sci. Rep.">
        <title>Comparative genomics provides insights into the lifestyle and reveals functional heterogeneity of dark septate endophytic fungi.</title>
        <authorList>
            <person name="Knapp D.G."/>
            <person name="Nemeth J.B."/>
            <person name="Barry K."/>
            <person name="Hainaut M."/>
            <person name="Henrissat B."/>
            <person name="Johnson J."/>
            <person name="Kuo A."/>
            <person name="Lim J.H.P."/>
            <person name="Lipzen A."/>
            <person name="Nolan M."/>
            <person name="Ohm R.A."/>
            <person name="Tamas L."/>
            <person name="Grigoriev I.V."/>
            <person name="Spatafora J.W."/>
            <person name="Nagy L.G."/>
            <person name="Kovacs G.M."/>
        </authorList>
    </citation>
    <scope>NUCLEOTIDE SEQUENCE [LARGE SCALE GENOMIC DNA]</scope>
    <source>
        <strain evidence="10 11">DSE2036</strain>
    </source>
</reference>
<dbReference type="STRING" id="97972.A0A2V1DIU2"/>
<dbReference type="GO" id="GO:0008270">
    <property type="term" value="F:zinc ion binding"/>
    <property type="evidence" value="ECO:0007669"/>
    <property type="project" value="UniProtKB-UniRule"/>
</dbReference>
<dbReference type="PANTHER" id="PTHR11271">
    <property type="entry name" value="GUANINE DEAMINASE"/>
    <property type="match status" value="1"/>
</dbReference>
<keyword evidence="3 8" id="KW-0479">Metal-binding</keyword>
<protein>
    <recommendedName>
        <fullName evidence="8">Guanine deaminase</fullName>
        <shortName evidence="8">Guanase</shortName>
        <ecNumber evidence="8">3.5.4.3</ecNumber>
    </recommendedName>
    <alternativeName>
        <fullName evidence="8">Guanine aminohydrolase</fullName>
    </alternativeName>
</protein>
<sequence length="471" mass="51403">MAASQPIPKTIYIGSFAHCISLNELEVCERGAIGVDEEGVIRFVERNVSNEEDIKLNFGEEWKDAKVVRLEGKGFFFPGFIDTHTHAPQHPNSGLFGKTTLLDWLTTYTFPLEASLSSLPKAHRIYTNFVSRTLSHGTTTCAYYATRHVPATNLLSSICLARGQRALVGRVCMDSLSPPYYRDASTASAVADSRACIEHTRRIDPSGTIVRPIVTPRFAPSCTAPCLAALGALAHETSSFIQTHISENHNEIALVKSLFPHSKSYTDVYDTANLLTPQTILAHAIHLSQDERDTIRARGAKISHCPASNTALTSGCCRVREYLDQGLTVGLGTDVSGGCSPSILEQVRQAIWTSRFVAMGGPGADQPDEKAKLSTCEALYLATRGGAEVVGLADKVGVFEVGREFDAQMVRLGVEVPEVEGESVQDSPVSLFSFESREEMVEKWVYSGDDRNCAVVWVRGRVVHKRKGVVV</sequence>
<comment type="cofactor">
    <cofactor evidence="8">
        <name>Zn(2+)</name>
        <dbReference type="ChEBI" id="CHEBI:29105"/>
    </cofactor>
    <text evidence="8">Binds 1 zinc ion per subunit.</text>
</comment>
<comment type="function">
    <text evidence="7 8">Catalyzes the hydrolytic deamination of guanine, producing xanthine and ammonia.</text>
</comment>
<dbReference type="OrthoDB" id="194468at2759"/>
<proteinExistence type="inferred from homology"/>